<organism evidence="2 3">
    <name type="scientific">Winogradskya consettensis</name>
    <dbReference type="NCBI Taxonomy" id="113560"/>
    <lineage>
        <taxon>Bacteria</taxon>
        <taxon>Bacillati</taxon>
        <taxon>Actinomycetota</taxon>
        <taxon>Actinomycetes</taxon>
        <taxon>Micromonosporales</taxon>
        <taxon>Micromonosporaceae</taxon>
        <taxon>Winogradskya</taxon>
    </lineage>
</organism>
<keyword evidence="3" id="KW-1185">Reference proteome</keyword>
<comment type="caution">
    <text evidence="2">The sequence shown here is derived from an EMBL/GenBank/DDBJ whole genome shotgun (WGS) entry which is preliminary data.</text>
</comment>
<protein>
    <submittedName>
        <fullName evidence="2">Uncharacterized protein</fullName>
    </submittedName>
</protein>
<dbReference type="EMBL" id="BOQP01000006">
    <property type="protein sequence ID" value="GIM68715.1"/>
    <property type="molecule type" value="Genomic_DNA"/>
</dbReference>
<evidence type="ECO:0000256" key="1">
    <source>
        <dbReference type="SAM" id="MobiDB-lite"/>
    </source>
</evidence>
<accession>A0A919VMC0</accession>
<feature type="region of interest" description="Disordered" evidence="1">
    <location>
        <begin position="50"/>
        <end position="71"/>
    </location>
</feature>
<dbReference type="RefSeq" id="WP_344646490.1">
    <property type="nucleotide sequence ID" value="NZ_BAAATW010000001.1"/>
</dbReference>
<reference evidence="2" key="1">
    <citation type="submission" date="2021-03" db="EMBL/GenBank/DDBJ databases">
        <title>Whole genome shotgun sequence of Actinoplanes consettensis NBRC 14913.</title>
        <authorList>
            <person name="Komaki H."/>
            <person name="Tamura T."/>
        </authorList>
    </citation>
    <scope>NUCLEOTIDE SEQUENCE</scope>
    <source>
        <strain evidence="2">NBRC 14913</strain>
    </source>
</reference>
<evidence type="ECO:0000313" key="2">
    <source>
        <dbReference type="EMBL" id="GIM68715.1"/>
    </source>
</evidence>
<proteinExistence type="predicted"/>
<dbReference type="Proteomes" id="UP000680865">
    <property type="component" value="Unassembled WGS sequence"/>
</dbReference>
<name>A0A919VMC0_9ACTN</name>
<sequence length="95" mass="10923">MQHREEKRAWWRRVLVLRRRRYTCGLPWPCIEAWMAKGKESGEFRALTALSDSGKSGDSHRPDVPSWQTNTMPLFQIGRTGALTPAQKRRSRGGA</sequence>
<gene>
    <name evidence="2" type="ORF">Aco04nite_11970</name>
</gene>
<evidence type="ECO:0000313" key="3">
    <source>
        <dbReference type="Proteomes" id="UP000680865"/>
    </source>
</evidence>
<dbReference type="AlphaFoldDB" id="A0A919VMC0"/>